<feature type="chain" id="PRO_5047465455" evidence="1">
    <location>
        <begin position="30"/>
        <end position="392"/>
    </location>
</feature>
<accession>A0ABX1MPF4</accession>
<dbReference type="RefSeq" id="WP_169207197.1">
    <property type="nucleotide sequence ID" value="NZ_CP059560.1"/>
</dbReference>
<evidence type="ECO:0000256" key="1">
    <source>
        <dbReference type="SAM" id="SignalP"/>
    </source>
</evidence>
<feature type="domain" description="Porin" evidence="2">
    <location>
        <begin position="29"/>
        <end position="370"/>
    </location>
</feature>
<protein>
    <submittedName>
        <fullName evidence="3">Porin</fullName>
    </submittedName>
</protein>
<sequence length="392" mass="41507">MTIRAKSGVLKRTAMAGALCALGLGQAQAVSFSQGDSTIDINGTINGFYSHRTAESGGVKTRESALTNGLLPGWINFVFTTKVEGLDIKAHVGFAPGINDKSDVVGLPSNPGCGGATGCDSPFSQIDTRNLYFQFGASDWGTIKLGRDIGLFGQKIILSDMTLLGLGGNSYAATPFNTTFGMIGHGYMYTGFQPQITYTTPTMGGFSASAGIFDPNKFAGDETKDPGFQAMLNYDWKAGTSTTGSLWAGYVHQGTSGDGSFDANGYELGAKIGIGNFEAVAYGFDAKGLGLSTVGALYFSPFEKTKGKGYFVQGTYKFGKTKVGLNYGENRDSSGLLTETNKFRSATLGVYHSLNKYITLVAEYNREKGTGAEMFPGDLKTRTISLGGILFF</sequence>
<dbReference type="InterPro" id="IPR023614">
    <property type="entry name" value="Porin_dom_sf"/>
</dbReference>
<gene>
    <name evidence="3" type="ORF">GPA26_15315</name>
</gene>
<organism evidence="3 4">
    <name type="scientific">Aromatoleum petrolei</name>
    <dbReference type="NCBI Taxonomy" id="76116"/>
    <lineage>
        <taxon>Bacteria</taxon>
        <taxon>Pseudomonadati</taxon>
        <taxon>Pseudomonadota</taxon>
        <taxon>Betaproteobacteria</taxon>
        <taxon>Rhodocyclales</taxon>
        <taxon>Rhodocyclaceae</taxon>
        <taxon>Aromatoleum</taxon>
    </lineage>
</organism>
<keyword evidence="4" id="KW-1185">Reference proteome</keyword>
<dbReference type="SUPFAM" id="SSF56935">
    <property type="entry name" value="Porins"/>
    <property type="match status" value="1"/>
</dbReference>
<proteinExistence type="predicted"/>
<comment type="caution">
    <text evidence="3">The sequence shown here is derived from an EMBL/GenBank/DDBJ whole genome shotgun (WGS) entry which is preliminary data.</text>
</comment>
<evidence type="ECO:0000313" key="3">
    <source>
        <dbReference type="EMBL" id="NMF89839.1"/>
    </source>
</evidence>
<name>A0ABX1MPF4_9RHOO</name>
<keyword evidence="1" id="KW-0732">Signal</keyword>
<evidence type="ECO:0000313" key="4">
    <source>
        <dbReference type="Proteomes" id="UP000652074"/>
    </source>
</evidence>
<evidence type="ECO:0000259" key="2">
    <source>
        <dbReference type="Pfam" id="PF13609"/>
    </source>
</evidence>
<dbReference type="Gene3D" id="2.40.160.10">
    <property type="entry name" value="Porin"/>
    <property type="match status" value="1"/>
</dbReference>
<dbReference type="EMBL" id="WTVR01000030">
    <property type="protein sequence ID" value="NMF89839.1"/>
    <property type="molecule type" value="Genomic_DNA"/>
</dbReference>
<dbReference type="Pfam" id="PF13609">
    <property type="entry name" value="Porin_4"/>
    <property type="match status" value="1"/>
</dbReference>
<reference evidence="3 4" key="1">
    <citation type="submission" date="2019-12" db="EMBL/GenBank/DDBJ databases">
        <title>Comparative genomics gives insights into the taxonomy of the Azoarcus-Aromatoleum group and reveals separate origins of nif in the plant-associated Azoarcus and non-plant-associated Aromatoleum sub-groups.</title>
        <authorList>
            <person name="Lafos M."/>
            <person name="Maluk M."/>
            <person name="Batista M."/>
            <person name="Junghare M."/>
            <person name="Carmona M."/>
            <person name="Faoro H."/>
            <person name="Cruz L.M."/>
            <person name="Battistoni F."/>
            <person name="De Souza E."/>
            <person name="Pedrosa F."/>
            <person name="Chen W.-M."/>
            <person name="Poole P.S."/>
            <person name="Dixon R.A."/>
            <person name="James E.K."/>
        </authorList>
    </citation>
    <scope>NUCLEOTIDE SEQUENCE [LARGE SCALE GENOMIC DNA]</scope>
    <source>
        <strain evidence="3 4">ToN1</strain>
    </source>
</reference>
<feature type="signal peptide" evidence="1">
    <location>
        <begin position="1"/>
        <end position="29"/>
    </location>
</feature>
<dbReference type="InterPro" id="IPR033900">
    <property type="entry name" value="Gram_neg_porin_domain"/>
</dbReference>
<dbReference type="Proteomes" id="UP000652074">
    <property type="component" value="Unassembled WGS sequence"/>
</dbReference>